<accession>A0A418MHY2</accession>
<evidence type="ECO:0000313" key="2">
    <source>
        <dbReference type="EMBL" id="RIV27035.1"/>
    </source>
</evidence>
<evidence type="ECO:0000256" key="1">
    <source>
        <dbReference type="SAM" id="MobiDB-lite"/>
    </source>
</evidence>
<comment type="caution">
    <text evidence="2">The sequence shown here is derived from an EMBL/GenBank/DDBJ whole genome shotgun (WGS) entry which is preliminary data.</text>
</comment>
<protein>
    <submittedName>
        <fullName evidence="2">Uncharacterized protein</fullName>
    </submittedName>
</protein>
<proteinExistence type="predicted"/>
<feature type="region of interest" description="Disordered" evidence="1">
    <location>
        <begin position="79"/>
        <end position="98"/>
    </location>
</feature>
<reference evidence="2 3" key="1">
    <citation type="submission" date="2018-08" db="EMBL/GenBank/DDBJ databases">
        <title>Fibrisoma montanum sp. nov., isolated from Danxia mountain soil.</title>
        <authorList>
            <person name="Huang Y."/>
        </authorList>
    </citation>
    <scope>NUCLEOTIDE SEQUENCE [LARGE SCALE GENOMIC DNA]</scope>
    <source>
        <strain evidence="2 3">HYT19</strain>
    </source>
</reference>
<organism evidence="2 3">
    <name type="scientific">Fibrisoma montanum</name>
    <dbReference type="NCBI Taxonomy" id="2305895"/>
    <lineage>
        <taxon>Bacteria</taxon>
        <taxon>Pseudomonadati</taxon>
        <taxon>Bacteroidota</taxon>
        <taxon>Cytophagia</taxon>
        <taxon>Cytophagales</taxon>
        <taxon>Spirosomataceae</taxon>
        <taxon>Fibrisoma</taxon>
    </lineage>
</organism>
<dbReference type="Proteomes" id="UP000283523">
    <property type="component" value="Unassembled WGS sequence"/>
</dbReference>
<gene>
    <name evidence="2" type="ORF">DYU11_01585</name>
</gene>
<dbReference type="EMBL" id="QXED01000001">
    <property type="protein sequence ID" value="RIV27035.1"/>
    <property type="molecule type" value="Genomic_DNA"/>
</dbReference>
<dbReference type="RefSeq" id="WP_119665887.1">
    <property type="nucleotide sequence ID" value="NZ_QXED01000001.1"/>
</dbReference>
<dbReference type="AlphaFoldDB" id="A0A418MHY2"/>
<sequence>MNVLRQDKDTLLPESFEGKSGRFYIRQRRADSSGFHDRCTVWPSINDYNHRKPVEVVFTDIAEALTDFSREVKIYPESLTTTPPAYEPDRDETDLGLTPQHNVWKQRFTLARRRHAA</sequence>
<evidence type="ECO:0000313" key="3">
    <source>
        <dbReference type="Proteomes" id="UP000283523"/>
    </source>
</evidence>
<name>A0A418MHY2_9BACT</name>
<keyword evidence="3" id="KW-1185">Reference proteome</keyword>